<gene>
    <name evidence="9" type="ORF">FC07_GL001312</name>
</gene>
<comment type="caution">
    <text evidence="9">The sequence shown here is derived from an EMBL/GenBank/DDBJ whole genome shotgun (WGS) entry which is preliminary data.</text>
</comment>
<evidence type="ECO:0000313" key="10">
    <source>
        <dbReference type="Proteomes" id="UP000051461"/>
    </source>
</evidence>
<dbReference type="Gene3D" id="3.40.35.10">
    <property type="entry name" value="Phosphotransferase system, sorbose subfamily IIB component"/>
    <property type="match status" value="1"/>
</dbReference>
<dbReference type="InterPro" id="IPR004720">
    <property type="entry name" value="PTS_IIB_sorbose-sp"/>
</dbReference>
<keyword evidence="7" id="KW-0418">Kinase</keyword>
<evidence type="ECO:0000256" key="2">
    <source>
        <dbReference type="ARBA" id="ARBA00022448"/>
    </source>
</evidence>
<reference evidence="9 10" key="1">
    <citation type="journal article" date="2015" name="Genome Announc.">
        <title>Expanding the biotechnology potential of lactobacilli through comparative genomics of 213 strains and associated genera.</title>
        <authorList>
            <person name="Sun Z."/>
            <person name="Harris H.M."/>
            <person name="McCann A."/>
            <person name="Guo C."/>
            <person name="Argimon S."/>
            <person name="Zhang W."/>
            <person name="Yang X."/>
            <person name="Jeffery I.B."/>
            <person name="Cooney J.C."/>
            <person name="Kagawa T.F."/>
            <person name="Liu W."/>
            <person name="Song Y."/>
            <person name="Salvetti E."/>
            <person name="Wrobel A."/>
            <person name="Rasinkangas P."/>
            <person name="Parkhill J."/>
            <person name="Rea M.C."/>
            <person name="O'Sullivan O."/>
            <person name="Ritari J."/>
            <person name="Douillard F.P."/>
            <person name="Paul Ross R."/>
            <person name="Yang R."/>
            <person name="Briner A.E."/>
            <person name="Felis G.E."/>
            <person name="de Vos W.M."/>
            <person name="Barrangou R."/>
            <person name="Klaenhammer T.R."/>
            <person name="Caufield P.W."/>
            <person name="Cui Y."/>
            <person name="Zhang H."/>
            <person name="O'Toole P.W."/>
        </authorList>
    </citation>
    <scope>NUCLEOTIDE SEQUENCE [LARGE SCALE GENOMIC DNA]</scope>
    <source>
        <strain evidence="9 10">DSM 20003</strain>
    </source>
</reference>
<dbReference type="PATRIC" id="fig|1423726.3.peg.1359"/>
<evidence type="ECO:0000256" key="4">
    <source>
        <dbReference type="ARBA" id="ARBA00022597"/>
    </source>
</evidence>
<evidence type="ECO:0000313" key="9">
    <source>
        <dbReference type="EMBL" id="KRK40113.1"/>
    </source>
</evidence>
<keyword evidence="2" id="KW-0813">Transport</keyword>
<dbReference type="STRING" id="1423726.FC07_GL001312"/>
<keyword evidence="4" id="KW-0762">Sugar transport</keyword>
<dbReference type="GO" id="GO:0005737">
    <property type="term" value="C:cytoplasm"/>
    <property type="evidence" value="ECO:0007669"/>
    <property type="project" value="UniProtKB-SubCell"/>
</dbReference>
<dbReference type="EMBL" id="AZDA01000021">
    <property type="protein sequence ID" value="KRK40113.1"/>
    <property type="molecule type" value="Genomic_DNA"/>
</dbReference>
<evidence type="ECO:0000259" key="8">
    <source>
        <dbReference type="PROSITE" id="PS51101"/>
    </source>
</evidence>
<dbReference type="PROSITE" id="PS51101">
    <property type="entry name" value="PTS_EIIB_TYPE_4"/>
    <property type="match status" value="1"/>
</dbReference>
<dbReference type="GO" id="GO:0008982">
    <property type="term" value="F:protein-N(PI)-phosphohistidine-sugar phosphotransferase activity"/>
    <property type="evidence" value="ECO:0007669"/>
    <property type="project" value="InterPro"/>
</dbReference>
<dbReference type="SUPFAM" id="SSF52728">
    <property type="entry name" value="PTS IIb component"/>
    <property type="match status" value="1"/>
</dbReference>
<evidence type="ECO:0000256" key="1">
    <source>
        <dbReference type="ARBA" id="ARBA00004496"/>
    </source>
</evidence>
<evidence type="ECO:0000256" key="5">
    <source>
        <dbReference type="ARBA" id="ARBA00022679"/>
    </source>
</evidence>
<dbReference type="RefSeq" id="WP_057903810.1">
    <property type="nucleotide sequence ID" value="NZ_AZDA01000021.1"/>
</dbReference>
<sequence length="157" mass="17334">MGKIVLARIDDRLIHGQVMTAWIQFTNANEVIVMDEKVAQDPFLADIITSAVPENLKAMVLSPVATAAYLKQQADQPVNHLLLAKGPQAYLDLLDQGIALNSIDLGGMGQTGQRTQLYRNIALDETERAAFRELIQRQVNVYIQVAPANKKINLAKI</sequence>
<name>A0A0R1H894_9LACO</name>
<dbReference type="GO" id="GO:0016301">
    <property type="term" value="F:kinase activity"/>
    <property type="evidence" value="ECO:0007669"/>
    <property type="project" value="UniProtKB-KW"/>
</dbReference>
<dbReference type="InterPro" id="IPR036667">
    <property type="entry name" value="PTS_IIB_sorbose-sp_sf"/>
</dbReference>
<keyword evidence="3" id="KW-0963">Cytoplasm</keyword>
<comment type="subcellular location">
    <subcellularLocation>
        <location evidence="1">Cytoplasm</location>
    </subcellularLocation>
</comment>
<keyword evidence="10" id="KW-1185">Reference proteome</keyword>
<proteinExistence type="predicted"/>
<feature type="domain" description="PTS EIIB type-4" evidence="8">
    <location>
        <begin position="1"/>
        <end position="157"/>
    </location>
</feature>
<evidence type="ECO:0000256" key="6">
    <source>
        <dbReference type="ARBA" id="ARBA00022683"/>
    </source>
</evidence>
<dbReference type="OrthoDB" id="9788818at2"/>
<evidence type="ECO:0000256" key="7">
    <source>
        <dbReference type="ARBA" id="ARBA00022777"/>
    </source>
</evidence>
<dbReference type="GO" id="GO:0009401">
    <property type="term" value="P:phosphoenolpyruvate-dependent sugar phosphotransferase system"/>
    <property type="evidence" value="ECO:0007669"/>
    <property type="project" value="UniProtKB-KW"/>
</dbReference>
<organism evidence="9 10">
    <name type="scientific">Loigolactobacillus bifermentans DSM 20003</name>
    <dbReference type="NCBI Taxonomy" id="1423726"/>
    <lineage>
        <taxon>Bacteria</taxon>
        <taxon>Bacillati</taxon>
        <taxon>Bacillota</taxon>
        <taxon>Bacilli</taxon>
        <taxon>Lactobacillales</taxon>
        <taxon>Lactobacillaceae</taxon>
        <taxon>Loigolactobacillus</taxon>
    </lineage>
</organism>
<accession>A0A0R1H894</accession>
<dbReference type="AlphaFoldDB" id="A0A0R1H894"/>
<keyword evidence="5" id="KW-0808">Transferase</keyword>
<keyword evidence="6" id="KW-0598">Phosphotransferase system</keyword>
<dbReference type="Proteomes" id="UP000051461">
    <property type="component" value="Unassembled WGS sequence"/>
</dbReference>
<evidence type="ECO:0000256" key="3">
    <source>
        <dbReference type="ARBA" id="ARBA00022490"/>
    </source>
</evidence>
<protein>
    <recommendedName>
        <fullName evidence="8">PTS EIIB type-4 domain-containing protein</fullName>
    </recommendedName>
</protein>
<dbReference type="Pfam" id="PF03830">
    <property type="entry name" value="PTSIIB_sorb"/>
    <property type="match status" value="1"/>
</dbReference>